<accession>A0A387C2D8</accession>
<dbReference type="RefSeq" id="WP_120790220.1">
    <property type="nucleotide sequence ID" value="NZ_CP032624.1"/>
</dbReference>
<dbReference type="KEGG" id="gry:D7I44_14935"/>
<gene>
    <name evidence="1" type="ORF">D7I44_14935</name>
    <name evidence="2" type="ORF">D7I44_14945</name>
</gene>
<evidence type="ECO:0000313" key="3">
    <source>
        <dbReference type="Proteomes" id="UP000275069"/>
    </source>
</evidence>
<dbReference type="Proteomes" id="UP000275069">
    <property type="component" value="Chromosome"/>
</dbReference>
<dbReference type="KEGG" id="gry:D7I44_14945"/>
<reference evidence="1 3" key="1">
    <citation type="submission" date="2018-09" db="EMBL/GenBank/DDBJ databases">
        <title>Genome sequencing of strain 2DFW10M-5.</title>
        <authorList>
            <person name="Heo J."/>
            <person name="Kim S.-J."/>
            <person name="Kwon S.-W."/>
        </authorList>
    </citation>
    <scope>NUCLEOTIDE SEQUENCE [LARGE SCALE GENOMIC DNA]</scope>
    <source>
        <strain evidence="1 3">2DFW10M-5</strain>
    </source>
</reference>
<sequence length="132" mass="15128">MRQRGDELQPQMISDAEICQRLALRNGFSLDGRLNTLSGLEELIDSLTPWLQASDELRAAMVRVIGAYFGEAIRQRYDGSWVWDEQYETAALVVFHSLRIFPHSRVRKRWEEGASRSLSMYVDTLLVNAPPS</sequence>
<proteinExistence type="predicted"/>
<evidence type="ECO:0000313" key="1">
    <source>
        <dbReference type="EMBL" id="AYG04691.1"/>
    </source>
</evidence>
<protein>
    <submittedName>
        <fullName evidence="1">Uncharacterized protein</fullName>
    </submittedName>
</protein>
<evidence type="ECO:0000313" key="2">
    <source>
        <dbReference type="EMBL" id="AYG04693.1"/>
    </source>
</evidence>
<dbReference type="EMBL" id="CP032624">
    <property type="protein sequence ID" value="AYG04691.1"/>
    <property type="molecule type" value="Genomic_DNA"/>
</dbReference>
<keyword evidence="3" id="KW-1185">Reference proteome</keyword>
<name>A0A387C2D8_9MICO</name>
<dbReference type="OrthoDB" id="2381482at2"/>
<dbReference type="EMBL" id="CP032624">
    <property type="protein sequence ID" value="AYG04693.1"/>
    <property type="molecule type" value="Genomic_DNA"/>
</dbReference>
<organism evidence="1 3">
    <name type="scientific">Gryllotalpicola protaetiae</name>
    <dbReference type="NCBI Taxonomy" id="2419771"/>
    <lineage>
        <taxon>Bacteria</taxon>
        <taxon>Bacillati</taxon>
        <taxon>Actinomycetota</taxon>
        <taxon>Actinomycetes</taxon>
        <taxon>Micrococcales</taxon>
        <taxon>Microbacteriaceae</taxon>
        <taxon>Gryllotalpicola</taxon>
    </lineage>
</organism>
<dbReference type="AlphaFoldDB" id="A0A387C2D8"/>